<evidence type="ECO:0000313" key="2">
    <source>
        <dbReference type="Proteomes" id="UP000229433"/>
    </source>
</evidence>
<keyword evidence="2" id="KW-1185">Reference proteome</keyword>
<sequence length="59" mass="6769">MQALMLSVSLDVQVMQGDLKVGIIINKVKKSVKDDFWNFTQNKIKCFLELVILQEINSN</sequence>
<dbReference type="AlphaFoldDB" id="A0A2G1VMG8"/>
<dbReference type="EMBL" id="NQXA01000030">
    <property type="protein sequence ID" value="PHQ27790.1"/>
    <property type="molecule type" value="Genomic_DNA"/>
</dbReference>
<comment type="caution">
    <text evidence="1">The sequence shown here is derived from an EMBL/GenBank/DDBJ whole genome shotgun (WGS) entry which is preliminary data.</text>
</comment>
<name>A0A2G1VMG8_9FLAO</name>
<dbReference type="Proteomes" id="UP000229433">
    <property type="component" value="Unassembled WGS sequence"/>
</dbReference>
<protein>
    <submittedName>
        <fullName evidence="1">Uncharacterized protein</fullName>
    </submittedName>
</protein>
<proteinExistence type="predicted"/>
<reference evidence="1 2" key="1">
    <citation type="submission" date="2017-08" db="EMBL/GenBank/DDBJ databases">
        <title>The whole genome shortgun sequences of strain Leeuwenhoekiella nanhaiensis G18 from the South China Sea.</title>
        <authorList>
            <person name="Liu Q."/>
        </authorList>
    </citation>
    <scope>NUCLEOTIDE SEQUENCE [LARGE SCALE GENOMIC DNA]</scope>
    <source>
        <strain evidence="1 2">G18</strain>
    </source>
</reference>
<evidence type="ECO:0000313" key="1">
    <source>
        <dbReference type="EMBL" id="PHQ27790.1"/>
    </source>
</evidence>
<accession>A0A2G1VMG8</accession>
<organism evidence="1 2">
    <name type="scientific">Leeuwenhoekiella nanhaiensis</name>
    <dbReference type="NCBI Taxonomy" id="1655491"/>
    <lineage>
        <taxon>Bacteria</taxon>
        <taxon>Pseudomonadati</taxon>
        <taxon>Bacteroidota</taxon>
        <taxon>Flavobacteriia</taxon>
        <taxon>Flavobacteriales</taxon>
        <taxon>Flavobacteriaceae</taxon>
        <taxon>Leeuwenhoekiella</taxon>
    </lineage>
</organism>
<gene>
    <name evidence="1" type="ORF">CJ305_18210</name>
</gene>